<comment type="caution">
    <text evidence="1">The sequence shown here is derived from an EMBL/GenBank/DDBJ whole genome shotgun (WGS) entry which is preliminary data.</text>
</comment>
<evidence type="ECO:0000313" key="2">
    <source>
        <dbReference type="Proteomes" id="UP001595921"/>
    </source>
</evidence>
<reference evidence="1 2" key="1">
    <citation type="journal article" date="2019" name="Int. J. Syst. Evol. Microbiol.">
        <title>The Global Catalogue of Microorganisms (GCM) 10K type strain sequencing project: providing services to taxonomists for standard genome sequencing and annotation.</title>
        <authorList>
            <consortium name="The Broad Institute Genomics Platform"/>
            <consortium name="The Broad Institute Genome Sequencing Center for Infectious Disease"/>
            <person name="Wu L."/>
            <person name="Ma J."/>
        </authorList>
    </citation>
    <scope>NUCLEOTIDE SEQUENCE [LARGE SCALE GENOMIC DNA]</scope>
    <source>
        <strain evidence="1 2">CGMCC 1.12553</strain>
    </source>
</reference>
<dbReference type="EMBL" id="JBHSDS010000003">
    <property type="protein sequence ID" value="MFC4357578.1"/>
    <property type="molecule type" value="Genomic_DNA"/>
</dbReference>
<dbReference type="Pfam" id="PF19118">
    <property type="entry name" value="DUF5802"/>
    <property type="match status" value="1"/>
</dbReference>
<dbReference type="InterPro" id="IPR043825">
    <property type="entry name" value="DUF5802"/>
</dbReference>
<name>A0ABD5PA91_9EURY</name>
<protein>
    <submittedName>
        <fullName evidence="1">DUF5802 family protein</fullName>
    </submittedName>
</protein>
<keyword evidence="2" id="KW-1185">Reference proteome</keyword>
<gene>
    <name evidence="1" type="ORF">ACFO0N_06390</name>
</gene>
<organism evidence="1 2">
    <name type="scientific">Halobium salinum</name>
    <dbReference type="NCBI Taxonomy" id="1364940"/>
    <lineage>
        <taxon>Archaea</taxon>
        <taxon>Methanobacteriati</taxon>
        <taxon>Methanobacteriota</taxon>
        <taxon>Stenosarchaea group</taxon>
        <taxon>Halobacteria</taxon>
        <taxon>Halobacteriales</taxon>
        <taxon>Haloferacaceae</taxon>
        <taxon>Halobium</taxon>
    </lineage>
</organism>
<dbReference type="RefSeq" id="WP_267622113.1">
    <property type="nucleotide sequence ID" value="NZ_JAODIW010000006.1"/>
</dbReference>
<sequence length="116" mass="13190">MFERFSSGYYLGEMFVEPYDGAKAAIQRADHERMNEQLYTDGEGVERIDAPLVMKLDRTHFPVLGDDEVPAGTLLVPRDLDLEPRSLPDRRQVFLAKAERAYQLLRISGYEAPDAA</sequence>
<accession>A0ABD5PA91</accession>
<dbReference type="AlphaFoldDB" id="A0ABD5PA91"/>
<evidence type="ECO:0000313" key="1">
    <source>
        <dbReference type="EMBL" id="MFC4357578.1"/>
    </source>
</evidence>
<proteinExistence type="predicted"/>
<dbReference type="Proteomes" id="UP001595921">
    <property type="component" value="Unassembled WGS sequence"/>
</dbReference>